<evidence type="ECO:0000259" key="3">
    <source>
        <dbReference type="SMART" id="SM00458"/>
    </source>
</evidence>
<dbReference type="InterPro" id="IPR005506">
    <property type="entry name" value="DUF312_ALF"/>
</dbReference>
<feature type="domain" description="Ricin B lectin" evidence="3">
    <location>
        <begin position="528"/>
        <end position="669"/>
    </location>
</feature>
<evidence type="ECO:0000256" key="2">
    <source>
        <dbReference type="SAM" id="SignalP"/>
    </source>
</evidence>
<feature type="chain" id="PRO_5019520931" description="Ricin B lectin domain-containing protein" evidence="2">
    <location>
        <begin position="32"/>
        <end position="675"/>
    </location>
</feature>
<dbReference type="SMART" id="SM00458">
    <property type="entry name" value="RICIN"/>
    <property type="match status" value="2"/>
</dbReference>
<dbReference type="Pfam" id="PF03752">
    <property type="entry name" value="ALF"/>
    <property type="match status" value="1"/>
</dbReference>
<dbReference type="AlphaFoldDB" id="A0A419I753"/>
<reference evidence="4 5" key="1">
    <citation type="submission" date="2018-09" db="EMBL/GenBank/DDBJ databases">
        <title>YIM PH 21725 draft genome.</title>
        <authorList>
            <person name="Miao C."/>
        </authorList>
    </citation>
    <scope>NUCLEOTIDE SEQUENCE [LARGE SCALE GENOMIC DNA]</scope>
    <source>
        <strain evidence="5">YIM PH21725</strain>
    </source>
</reference>
<proteinExistence type="predicted"/>
<feature type="coiled-coil region" evidence="1">
    <location>
        <begin position="211"/>
        <end position="238"/>
    </location>
</feature>
<dbReference type="InterPro" id="IPR035992">
    <property type="entry name" value="Ricin_B-like_lectins"/>
</dbReference>
<dbReference type="SUPFAM" id="SSF50370">
    <property type="entry name" value="Ricin B-like lectins"/>
    <property type="match status" value="2"/>
</dbReference>
<dbReference type="Proteomes" id="UP000285112">
    <property type="component" value="Unassembled WGS sequence"/>
</dbReference>
<keyword evidence="5" id="KW-1185">Reference proteome</keyword>
<protein>
    <recommendedName>
        <fullName evidence="3">Ricin B lectin domain-containing protein</fullName>
    </recommendedName>
</protein>
<dbReference type="PROSITE" id="PS50231">
    <property type="entry name" value="RICIN_B_LECTIN"/>
    <property type="match status" value="2"/>
</dbReference>
<gene>
    <name evidence="4" type="ORF">D5S19_09690</name>
</gene>
<keyword evidence="2" id="KW-0732">Signal</keyword>
<evidence type="ECO:0000313" key="4">
    <source>
        <dbReference type="EMBL" id="RJQ87494.1"/>
    </source>
</evidence>
<evidence type="ECO:0000313" key="5">
    <source>
        <dbReference type="Proteomes" id="UP000285112"/>
    </source>
</evidence>
<accession>A0A419I753</accession>
<evidence type="ECO:0000256" key="1">
    <source>
        <dbReference type="SAM" id="Coils"/>
    </source>
</evidence>
<keyword evidence="1" id="KW-0175">Coiled coil</keyword>
<dbReference type="CDD" id="cd00161">
    <property type="entry name" value="beta-trefoil_Ricin-like"/>
    <property type="match status" value="2"/>
</dbReference>
<feature type="signal peptide" evidence="2">
    <location>
        <begin position="1"/>
        <end position="31"/>
    </location>
</feature>
<name>A0A419I753_9PSEU</name>
<dbReference type="Gene3D" id="2.80.10.50">
    <property type="match status" value="2"/>
</dbReference>
<dbReference type="InterPro" id="IPR000772">
    <property type="entry name" value="Ricin_B_lectin"/>
</dbReference>
<comment type="caution">
    <text evidence="4">The sequence shown here is derived from an EMBL/GenBank/DDBJ whole genome shotgun (WGS) entry which is preliminary data.</text>
</comment>
<dbReference type="EMBL" id="QZFV01000068">
    <property type="protein sequence ID" value="RJQ87494.1"/>
    <property type="molecule type" value="Genomic_DNA"/>
</dbReference>
<sequence>MTISGGGRHVAIGSLALAIFATTLGPPAAMAAPAPTPAAVSAPALLEESTTDEKFKAAAVLGISAREDMLVLNDKNFVLALWRKAKEGSEVKNAALLAFTSSDEYACTRFIKTGIYTAKKADDDNEIADYLAKQKARTAKRNAVAQVPGMEATDEVINLSDKEFVFRVWQKAKDGSAVKNAAADALRPESTPEDYQKFINKGIYDARELDRQKEISDAKEAERKAKELKEAQEAKALAVSAALGVVADDNMKNLPDRDFVDMIWTKTTGAEVKIAARTALDANTPAALKQFIATGVHAAHQRDIEARDAKDLGLKTRQTKEILDAAERDGFRPHLAAAAREALKTPTLAVLSAFLDKGQHDAAKLDLAKPAEGLVIELKGLQSGRCLQVAGLWGQGAENNGAGTELWDCVNGNKQRWVLRAKGNDKYALQNVNSLKCLAVAGGGVNNNDALVQNDCVESATEQMWEFIPVGDDGMMELRNVKSGKAASTANGGTDNATLVVQYTNTHSGNQAWRLIDVNHTGKTIAMQPGVLELKGVQSQRCVQVSGGAEDALADGRGTELWDCVNNGKQRWELVDLGAHKYALKNANSRKCLDVTGYQARNGVALTQYPCRLDINQQWTFVTGKNGAVKLQSVFSGGVATAFDSATHNGAPIQQFADSNGDDQQWLATTLPAQT</sequence>
<feature type="domain" description="Ricin B lectin" evidence="3">
    <location>
        <begin position="372"/>
        <end position="516"/>
    </location>
</feature>
<dbReference type="Pfam" id="PF00652">
    <property type="entry name" value="Ricin_B_lectin"/>
    <property type="match status" value="2"/>
</dbReference>
<organism evidence="4 5">
    <name type="scientific">Amycolatopsis panacis</name>
    <dbReference type="NCBI Taxonomy" id="2340917"/>
    <lineage>
        <taxon>Bacteria</taxon>
        <taxon>Bacillati</taxon>
        <taxon>Actinomycetota</taxon>
        <taxon>Actinomycetes</taxon>
        <taxon>Pseudonocardiales</taxon>
        <taxon>Pseudonocardiaceae</taxon>
        <taxon>Amycolatopsis</taxon>
    </lineage>
</organism>